<feature type="region of interest" description="Disordered" evidence="1">
    <location>
        <begin position="206"/>
        <end position="261"/>
    </location>
</feature>
<protein>
    <submittedName>
        <fullName evidence="3">Spectrin beta chain, non-erythrocytic 1</fullName>
    </submittedName>
</protein>
<dbReference type="InterPro" id="IPR011993">
    <property type="entry name" value="PH-like_dom_sf"/>
</dbReference>
<sequence length="261" mass="28957">MSEQIWEPKIKSPALPVFLEVTPGRGVNIFRSCPAQLSSDSWTSLQDAVEDGRLVNGIVERSSKEPSPAPSPTSGRKTKNSQSSTLPAKNQESPSQLEGFLHRKHEWEGHNKKASNRSWHNVYCIISNQELGFYKDSKAAGLGVSYHGELPVSLKDATGDVASDYRKKKHVFKLRVSDGNEYLFQAKDEEEMSTWIQAILNAATAERSELHGSNPGTPSTGRAQTLPATVSLTTESSPGKREKDKEKDKEKRFSLFSKKKQ</sequence>
<name>A0AAV9RGT2_9TELE</name>
<dbReference type="PROSITE" id="PS50003">
    <property type="entry name" value="PH_DOMAIN"/>
    <property type="match status" value="1"/>
</dbReference>
<dbReference type="CDD" id="cd10571">
    <property type="entry name" value="PH_beta_spectrin"/>
    <property type="match status" value="1"/>
</dbReference>
<proteinExistence type="predicted"/>
<dbReference type="PANTHER" id="PTHR37283">
    <property type="entry name" value="PH DOMAIN-CONTAINING PROTEIN YHR131C"/>
    <property type="match status" value="1"/>
</dbReference>
<feature type="compositionally biased region" description="Basic and acidic residues" evidence="1">
    <location>
        <begin position="238"/>
        <end position="253"/>
    </location>
</feature>
<evidence type="ECO:0000313" key="4">
    <source>
        <dbReference type="Proteomes" id="UP001311232"/>
    </source>
</evidence>
<feature type="compositionally biased region" description="Polar residues" evidence="1">
    <location>
        <begin position="214"/>
        <end position="237"/>
    </location>
</feature>
<dbReference type="InterPro" id="IPR001605">
    <property type="entry name" value="PH_dom-spectrin-type"/>
</dbReference>
<gene>
    <name evidence="3" type="primary">SPTBN1_2</name>
    <name evidence="3" type="ORF">CRENBAI_002206</name>
</gene>
<evidence type="ECO:0000256" key="1">
    <source>
        <dbReference type="SAM" id="MobiDB-lite"/>
    </source>
</evidence>
<dbReference type="EMBL" id="JAHHUM010001836">
    <property type="protein sequence ID" value="KAK5608228.1"/>
    <property type="molecule type" value="Genomic_DNA"/>
</dbReference>
<evidence type="ECO:0000259" key="2">
    <source>
        <dbReference type="PROSITE" id="PS50003"/>
    </source>
</evidence>
<feature type="region of interest" description="Disordered" evidence="1">
    <location>
        <begin position="58"/>
        <end position="96"/>
    </location>
</feature>
<dbReference type="Proteomes" id="UP001311232">
    <property type="component" value="Unassembled WGS sequence"/>
</dbReference>
<comment type="caution">
    <text evidence="3">The sequence shown here is derived from an EMBL/GenBank/DDBJ whole genome shotgun (WGS) entry which is preliminary data.</text>
</comment>
<keyword evidence="4" id="KW-1185">Reference proteome</keyword>
<dbReference type="InterPro" id="IPR041681">
    <property type="entry name" value="PH_9"/>
</dbReference>
<dbReference type="Pfam" id="PF15410">
    <property type="entry name" value="PH_9"/>
    <property type="match status" value="1"/>
</dbReference>
<feature type="domain" description="PH" evidence="2">
    <location>
        <begin position="94"/>
        <end position="204"/>
    </location>
</feature>
<reference evidence="3 4" key="1">
    <citation type="submission" date="2021-06" db="EMBL/GenBank/DDBJ databases">
        <authorList>
            <person name="Palmer J.M."/>
        </authorList>
    </citation>
    <scope>NUCLEOTIDE SEQUENCE [LARGE SCALE GENOMIC DNA]</scope>
    <source>
        <strain evidence="3 4">MEX-2019</strain>
        <tissue evidence="3">Muscle</tissue>
    </source>
</reference>
<dbReference type="AlphaFoldDB" id="A0AAV9RGT2"/>
<dbReference type="PANTHER" id="PTHR37283:SF1">
    <property type="entry name" value="PH DOMAIN-CONTAINING PROTEIN YHR131C"/>
    <property type="match status" value="1"/>
</dbReference>
<dbReference type="Gene3D" id="2.30.29.30">
    <property type="entry name" value="Pleckstrin-homology domain (PH domain)/Phosphotyrosine-binding domain (PTB)"/>
    <property type="match status" value="1"/>
</dbReference>
<organism evidence="3 4">
    <name type="scientific">Crenichthys baileyi</name>
    <name type="common">White River springfish</name>
    <dbReference type="NCBI Taxonomy" id="28760"/>
    <lineage>
        <taxon>Eukaryota</taxon>
        <taxon>Metazoa</taxon>
        <taxon>Chordata</taxon>
        <taxon>Craniata</taxon>
        <taxon>Vertebrata</taxon>
        <taxon>Euteleostomi</taxon>
        <taxon>Actinopterygii</taxon>
        <taxon>Neopterygii</taxon>
        <taxon>Teleostei</taxon>
        <taxon>Neoteleostei</taxon>
        <taxon>Acanthomorphata</taxon>
        <taxon>Ovalentaria</taxon>
        <taxon>Atherinomorphae</taxon>
        <taxon>Cyprinodontiformes</taxon>
        <taxon>Goodeidae</taxon>
        <taxon>Crenichthys</taxon>
    </lineage>
</organism>
<dbReference type="PRINTS" id="PR00683">
    <property type="entry name" value="SPECTRINPH"/>
</dbReference>
<evidence type="ECO:0000313" key="3">
    <source>
        <dbReference type="EMBL" id="KAK5608228.1"/>
    </source>
</evidence>
<dbReference type="SUPFAM" id="SSF50729">
    <property type="entry name" value="PH domain-like"/>
    <property type="match status" value="1"/>
</dbReference>
<dbReference type="SMART" id="SM00233">
    <property type="entry name" value="PH"/>
    <property type="match status" value="1"/>
</dbReference>
<accession>A0AAV9RGT2</accession>
<dbReference type="FunFam" id="2.30.29.30:FF:000024">
    <property type="entry name" value="Spectrin beta chain"/>
    <property type="match status" value="1"/>
</dbReference>
<dbReference type="GO" id="GO:0005543">
    <property type="term" value="F:phospholipid binding"/>
    <property type="evidence" value="ECO:0007669"/>
    <property type="project" value="InterPro"/>
</dbReference>
<dbReference type="InterPro" id="IPR001849">
    <property type="entry name" value="PH_domain"/>
</dbReference>
<feature type="compositionally biased region" description="Polar residues" evidence="1">
    <location>
        <begin position="72"/>
        <end position="96"/>
    </location>
</feature>